<dbReference type="EMBL" id="SNRW01001800">
    <property type="protein sequence ID" value="KAA6394969.1"/>
    <property type="molecule type" value="Genomic_DNA"/>
</dbReference>
<feature type="signal peptide" evidence="1">
    <location>
        <begin position="1"/>
        <end position="17"/>
    </location>
</feature>
<reference evidence="2 3" key="1">
    <citation type="submission" date="2019-03" db="EMBL/GenBank/DDBJ databases">
        <title>Single cell metagenomics reveals metabolic interactions within the superorganism composed of flagellate Streblomastix strix and complex community of Bacteroidetes bacteria on its surface.</title>
        <authorList>
            <person name="Treitli S.C."/>
            <person name="Kolisko M."/>
            <person name="Husnik F."/>
            <person name="Keeling P."/>
            <person name="Hampl V."/>
        </authorList>
    </citation>
    <scope>NUCLEOTIDE SEQUENCE [LARGE SCALE GENOMIC DNA]</scope>
    <source>
        <strain evidence="2">ST1C</strain>
    </source>
</reference>
<evidence type="ECO:0000313" key="2">
    <source>
        <dbReference type="EMBL" id="KAA6394969.1"/>
    </source>
</evidence>
<comment type="caution">
    <text evidence="2">The sequence shown here is derived from an EMBL/GenBank/DDBJ whole genome shotgun (WGS) entry which is preliminary data.</text>
</comment>
<gene>
    <name evidence="2" type="ORF">EZS28_009504</name>
</gene>
<accession>A0A5J4WKY8</accession>
<proteinExistence type="predicted"/>
<name>A0A5J4WKY8_9EUKA</name>
<sequence length="1609" mass="172620">MLLLFALALVSIGQSFSFGNLFQFSRSKPITVGIPLAEQVSLRFGNETSIDRFDSSANAELVTCNSNGHSFPCLCSGDGQDPPNCYCTEFSFPTTCTPQLCTSSEQTYPCFCTTDPRKDTNGCLCSGSPNQPSNCKYPICVSNQQTYPCLCTGSTVKDPTGCVCTAEIQLVHHCKLLDCASSDNNSKPCLCTGKDGRDPEGCICSGKVKAESYCEQKLCQYNNVLYPGKCQCDIINHPEGCTPVACEDTEQDYPCICTGSPSVDKEGCICTIFDWDNYLPLPAGCTLIECESVNQNEPCLCTGKTTKDPQNCFCSGNEKSGQQCVPQDCTSSDQSYPCNCTGNAEKDTPFCVCSSDNHPELCTCQDENDSNCICSDNWLNPSECIRLCKVGEFPEGGINPGVFNCVCPEGDVTCLAGPQQCDGGGTYTQPTPPGCKPKPCDGQNHICQCTGYESIDEVNCFCSDYNADLSLCTPRICESSGQNYPCLCSGNPNFDPYNCSCNNVGEEDIDWYYTCLVIDCKDPDIMYPGKCGCTQANHPLGCEPTSNCHYPNQGYPCFCDVNNLERNTPDCFCGGYPGDPFFCLCPYSHYSGICLCNDIIENDNCVPTCQDGQFTDYDSDLFEDNCICDSKDQTCLDGPNPCTDENYDPEYPYACKIISCSDKTKNSPCLCTGNEDLDTEDCICKEGIGDNVEPGSCYCDPSLEPSRTPLGCKCKEKGDGYCVCSDRENDPYNCYTICQDGELPEEPPQFPNPGCLCRFDDDECLSGTYICKSTDYIHPYPDNCYPQPCSSSLQQTTCICSEETSLNPDHCRDHLCIEGEFPGSDNCMCDHDDVTCYAGRKPCSEGSYDEPSPSGCYPVLCELNNQDLPCICTGHQNRDRPDCVCIGQKEGSGLCKPAFCGAGGGGDCICGGEDKSNPPGCICDGNDAQPDDCRPAIPTTEYDGSCTGGTNIEPYPPSCEIKECESSEQTAPCICTSTIKDTDDCMCSAATGASVEQRSCICGLGHHPTGCICSSSSDSGCICSSTLATNPSGCTSLDCTADSGTTVTQDSCVCTKNNHPTGCKPAECTGINDYEQCLCSGVENEPGTCTLDVCKSSSYQYPCICTGTNIDTPTCICSQGDADTVTTPGSCVCGINHHPTGCICSSGTDENCLCSDTSNPQADDHACICTLDNDPTGCICSQGDAGTVTPQGSCTCSINHHPAGCICQSQSDSGCICSSISANNPTGCICSTSLPSNPSSCTIQECKVDSEITVTQDSCICTGTNHPNGCKPVECTGINDYSLCLCSGIENEPGTCILDVCQSSDQQYPCICTEDTEKNPPGCICSQRDVDTVTPGSCTCGLGHHPTGCNCSSQTDSKCICTINLEMNPLCTWLDCTADSDPFLEETCTCTKEYHQKSCSCPSDSADLVGIPYDACLCRKTGDPRVGGICPYYCISKDIPNYHCVCDNESTTYNKDQCLDDRKCKIDYDITIPTESCVCTETYHPKGCYCEDDSDTDCICSSVLLYNPSGCFCSTFDQNPPSCIIQDCEVDSEITVTQDSCYCTETNHPNGCKPVACQTTVLEYACLCDSTNHPSGCTPDMTILLIVFVHMHGYYYALLSHTSGVQPEG</sequence>
<evidence type="ECO:0000313" key="3">
    <source>
        <dbReference type="Proteomes" id="UP000324800"/>
    </source>
</evidence>
<evidence type="ECO:0000256" key="1">
    <source>
        <dbReference type="SAM" id="SignalP"/>
    </source>
</evidence>
<organism evidence="2 3">
    <name type="scientific">Streblomastix strix</name>
    <dbReference type="NCBI Taxonomy" id="222440"/>
    <lineage>
        <taxon>Eukaryota</taxon>
        <taxon>Metamonada</taxon>
        <taxon>Preaxostyla</taxon>
        <taxon>Oxymonadida</taxon>
        <taxon>Streblomastigidae</taxon>
        <taxon>Streblomastix</taxon>
    </lineage>
</organism>
<protein>
    <submittedName>
        <fullName evidence="2">Uncharacterized protein</fullName>
    </submittedName>
</protein>
<dbReference type="Proteomes" id="UP000324800">
    <property type="component" value="Unassembled WGS sequence"/>
</dbReference>
<feature type="chain" id="PRO_5023943245" evidence="1">
    <location>
        <begin position="18"/>
        <end position="1609"/>
    </location>
</feature>
<keyword evidence="1" id="KW-0732">Signal</keyword>